<dbReference type="AlphaFoldDB" id="M0DCN5"/>
<feature type="transmembrane region" description="Helical" evidence="1">
    <location>
        <begin position="145"/>
        <end position="167"/>
    </location>
</feature>
<feature type="transmembrane region" description="Helical" evidence="1">
    <location>
        <begin position="263"/>
        <end position="288"/>
    </location>
</feature>
<evidence type="ECO:0000313" key="3">
    <source>
        <dbReference type="EMBL" id="ELZ32553.1"/>
    </source>
</evidence>
<evidence type="ECO:0000256" key="1">
    <source>
        <dbReference type="SAM" id="Phobius"/>
    </source>
</evidence>
<dbReference type="eggNOG" id="arCOG11087">
    <property type="taxonomic scope" value="Archaea"/>
</dbReference>
<organism evidence="3 4">
    <name type="scientific">Halogeometricum pallidum JCM 14848</name>
    <dbReference type="NCBI Taxonomy" id="1227487"/>
    <lineage>
        <taxon>Archaea</taxon>
        <taxon>Methanobacteriati</taxon>
        <taxon>Methanobacteriota</taxon>
        <taxon>Stenosarchaea group</taxon>
        <taxon>Halobacteria</taxon>
        <taxon>Halobacteriales</taxon>
        <taxon>Haloferacaceae</taxon>
        <taxon>Halogeometricum</taxon>
    </lineage>
</organism>
<feature type="transmembrane region" description="Helical" evidence="1">
    <location>
        <begin position="173"/>
        <end position="190"/>
    </location>
</feature>
<evidence type="ECO:0000259" key="2">
    <source>
        <dbReference type="Pfam" id="PF26265"/>
    </source>
</evidence>
<reference evidence="3 4" key="1">
    <citation type="journal article" date="2014" name="PLoS Genet.">
        <title>Phylogenetically driven sequencing of extremely halophilic archaea reveals strategies for static and dynamic osmo-response.</title>
        <authorList>
            <person name="Becker E.A."/>
            <person name="Seitzer P.M."/>
            <person name="Tritt A."/>
            <person name="Larsen D."/>
            <person name="Krusor M."/>
            <person name="Yao A.I."/>
            <person name="Wu D."/>
            <person name="Madern D."/>
            <person name="Eisen J.A."/>
            <person name="Darling A.E."/>
            <person name="Facciotti M.T."/>
        </authorList>
    </citation>
    <scope>NUCLEOTIDE SEQUENCE [LARGE SCALE GENOMIC DNA]</scope>
    <source>
        <strain evidence="3 4">JCM 14848</strain>
    </source>
</reference>
<proteinExistence type="predicted"/>
<keyword evidence="1" id="KW-0472">Membrane</keyword>
<dbReference type="InParanoid" id="M0DCN5"/>
<dbReference type="EMBL" id="AOIV01000011">
    <property type="protein sequence ID" value="ELZ32553.1"/>
    <property type="molecule type" value="Genomic_DNA"/>
</dbReference>
<gene>
    <name evidence="3" type="ORF">C474_07027</name>
</gene>
<evidence type="ECO:0000313" key="4">
    <source>
        <dbReference type="Proteomes" id="UP000011513"/>
    </source>
</evidence>
<dbReference type="InterPro" id="IPR058381">
    <property type="entry name" value="DUF8068"/>
</dbReference>
<feature type="transmembrane region" description="Helical" evidence="1">
    <location>
        <begin position="197"/>
        <end position="217"/>
    </location>
</feature>
<feature type="transmembrane region" description="Helical" evidence="1">
    <location>
        <begin position="62"/>
        <end position="84"/>
    </location>
</feature>
<dbReference type="Proteomes" id="UP000011513">
    <property type="component" value="Unassembled WGS sequence"/>
</dbReference>
<dbReference type="Pfam" id="PF26265">
    <property type="entry name" value="DUF8068"/>
    <property type="match status" value="1"/>
</dbReference>
<feature type="transmembrane region" description="Helical" evidence="1">
    <location>
        <begin position="114"/>
        <end position="133"/>
    </location>
</feature>
<feature type="transmembrane region" description="Helical" evidence="1">
    <location>
        <begin position="32"/>
        <end position="50"/>
    </location>
</feature>
<keyword evidence="1" id="KW-1133">Transmembrane helix</keyword>
<feature type="transmembrane region" description="Helical" evidence="1">
    <location>
        <begin position="229"/>
        <end position="251"/>
    </location>
</feature>
<dbReference type="RefSeq" id="WP_008385268.1">
    <property type="nucleotide sequence ID" value="NZ_AOIV01000011.1"/>
</dbReference>
<name>M0DCN5_HALPD</name>
<feature type="transmembrane region" description="Helical" evidence="1">
    <location>
        <begin position="91"/>
        <end position="108"/>
    </location>
</feature>
<feature type="domain" description="DUF8068" evidence="2">
    <location>
        <begin position="30"/>
        <end position="288"/>
    </location>
</feature>
<sequence>MSGRRVAETLDDGSSAVRAFLSGGSSRPVRPLAGALALVPLVGTVLYRVVHNAPGSPPASLGNLAALALPFAAAGPALAALLLASTAEKPAARVGLAFAGGFGLLALAASSAWYPAAVGVAFGGALLAGSVGVRARRSGVAGLRYPVVATLLVVGITASLAAVAGVTSATLRPLGSDAALVGVGLAPVLLGTDRTSLLAGVVAAVCTFSVATGLPYVAGATLLVGGGVVGAPISLVVLAVGGGVAAVVSALRRGRLDGACGAGLLLAAGVPATVPRALGVVVALALLLDASGGEAS</sequence>
<accession>M0DCN5</accession>
<keyword evidence="4" id="KW-1185">Reference proteome</keyword>
<comment type="caution">
    <text evidence="3">The sequence shown here is derived from an EMBL/GenBank/DDBJ whole genome shotgun (WGS) entry which is preliminary data.</text>
</comment>
<protein>
    <recommendedName>
        <fullName evidence="2">DUF8068 domain-containing protein</fullName>
    </recommendedName>
</protein>
<keyword evidence="1" id="KW-0812">Transmembrane</keyword>